<proteinExistence type="predicted"/>
<dbReference type="AlphaFoldDB" id="A0A2C9U0G6"/>
<accession>A0A2C9U0G6</accession>
<protein>
    <submittedName>
        <fullName evidence="2">Uncharacterized protein</fullName>
    </submittedName>
</protein>
<keyword evidence="1" id="KW-0732">Signal</keyword>
<gene>
    <name evidence="2" type="ORF">MANES_18G042400</name>
</gene>
<dbReference type="EMBL" id="CM004404">
    <property type="protein sequence ID" value="OAY22985.1"/>
    <property type="molecule type" value="Genomic_DNA"/>
</dbReference>
<sequence length="77" mass="8283">MKRIPHILLLLISSIIMLLLLLLSGTAKVEGSRPLGYRLPSTNSQKIALDYSGPSRGGIGHVSLPYSAHTHTGIVHN</sequence>
<name>A0A2C9U0G6_MANES</name>
<evidence type="ECO:0000256" key="1">
    <source>
        <dbReference type="SAM" id="SignalP"/>
    </source>
</evidence>
<feature type="signal peptide" evidence="1">
    <location>
        <begin position="1"/>
        <end position="31"/>
    </location>
</feature>
<organism evidence="2">
    <name type="scientific">Manihot esculenta</name>
    <name type="common">Cassava</name>
    <name type="synonym">Jatropha manihot</name>
    <dbReference type="NCBI Taxonomy" id="3983"/>
    <lineage>
        <taxon>Eukaryota</taxon>
        <taxon>Viridiplantae</taxon>
        <taxon>Streptophyta</taxon>
        <taxon>Embryophyta</taxon>
        <taxon>Tracheophyta</taxon>
        <taxon>Spermatophyta</taxon>
        <taxon>Magnoliopsida</taxon>
        <taxon>eudicotyledons</taxon>
        <taxon>Gunneridae</taxon>
        <taxon>Pentapetalae</taxon>
        <taxon>rosids</taxon>
        <taxon>fabids</taxon>
        <taxon>Malpighiales</taxon>
        <taxon>Euphorbiaceae</taxon>
        <taxon>Crotonoideae</taxon>
        <taxon>Manihoteae</taxon>
        <taxon>Manihot</taxon>
    </lineage>
</organism>
<feature type="chain" id="PRO_5012994019" evidence="1">
    <location>
        <begin position="32"/>
        <end position="77"/>
    </location>
</feature>
<reference evidence="2" key="1">
    <citation type="submission" date="2016-02" db="EMBL/GenBank/DDBJ databases">
        <title>WGS assembly of Manihot esculenta.</title>
        <authorList>
            <person name="Bredeson J.V."/>
            <person name="Prochnik S.E."/>
            <person name="Lyons J.B."/>
            <person name="Schmutz J."/>
            <person name="Grimwood J."/>
            <person name="Vrebalov J."/>
            <person name="Bart R.S."/>
            <person name="Amuge T."/>
            <person name="Ferguson M.E."/>
            <person name="Green R."/>
            <person name="Putnam N."/>
            <person name="Stites J."/>
            <person name="Rounsley S."/>
            <person name="Rokhsar D.S."/>
        </authorList>
    </citation>
    <scope>NUCLEOTIDE SEQUENCE [LARGE SCALE GENOMIC DNA]</scope>
    <source>
        <tissue evidence="2">Leaf</tissue>
    </source>
</reference>
<evidence type="ECO:0000313" key="2">
    <source>
        <dbReference type="EMBL" id="OAY22985.1"/>
    </source>
</evidence>